<evidence type="ECO:0000313" key="3">
    <source>
        <dbReference type="EMBL" id="CAG7733279.1"/>
    </source>
</evidence>
<name>A0A8J2P6P3_9HEXA</name>
<feature type="domain" description="CRAL-TRIO" evidence="2">
    <location>
        <begin position="46"/>
        <end position="222"/>
    </location>
</feature>
<proteinExistence type="predicted"/>
<dbReference type="Pfam" id="PF00650">
    <property type="entry name" value="CRAL_TRIO"/>
    <property type="match status" value="1"/>
</dbReference>
<reference evidence="3" key="1">
    <citation type="submission" date="2021-06" db="EMBL/GenBank/DDBJ databases">
        <authorList>
            <person name="Hodson N. C."/>
            <person name="Mongue J. A."/>
            <person name="Jaron S. K."/>
        </authorList>
    </citation>
    <scope>NUCLEOTIDE SEQUENCE</scope>
</reference>
<evidence type="ECO:0000259" key="2">
    <source>
        <dbReference type="PROSITE" id="PS50191"/>
    </source>
</evidence>
<dbReference type="GO" id="GO:0005737">
    <property type="term" value="C:cytoplasm"/>
    <property type="evidence" value="ECO:0007669"/>
    <property type="project" value="TreeGrafter"/>
</dbReference>
<feature type="signal peptide" evidence="1">
    <location>
        <begin position="1"/>
        <end position="22"/>
    </location>
</feature>
<dbReference type="OrthoDB" id="1434354at2759"/>
<dbReference type="Proteomes" id="UP000708208">
    <property type="component" value="Unassembled WGS sequence"/>
</dbReference>
<accession>A0A8J2P6P3</accession>
<dbReference type="EMBL" id="CAJVCH010246112">
    <property type="protein sequence ID" value="CAG7733279.1"/>
    <property type="molecule type" value="Genomic_DNA"/>
</dbReference>
<feature type="chain" id="PRO_5035272305" description="CRAL-TRIO domain-containing protein" evidence="1">
    <location>
        <begin position="23"/>
        <end position="227"/>
    </location>
</feature>
<dbReference type="PANTHER" id="PTHR23324:SF83">
    <property type="entry name" value="SEC14-LIKE PROTEIN 2"/>
    <property type="match status" value="1"/>
</dbReference>
<dbReference type="CDD" id="cd00170">
    <property type="entry name" value="SEC14"/>
    <property type="match status" value="1"/>
</dbReference>
<keyword evidence="1" id="KW-0732">Signal</keyword>
<keyword evidence="4" id="KW-1185">Reference proteome</keyword>
<gene>
    <name evidence="3" type="ORF">AFUS01_LOCUS21733</name>
</gene>
<dbReference type="PANTHER" id="PTHR23324">
    <property type="entry name" value="SEC14 RELATED PROTEIN"/>
    <property type="match status" value="1"/>
</dbReference>
<evidence type="ECO:0000256" key="1">
    <source>
        <dbReference type="SAM" id="SignalP"/>
    </source>
</evidence>
<comment type="caution">
    <text evidence="3">The sequence shown here is derived from an EMBL/GenBank/DDBJ whole genome shotgun (WGS) entry which is preliminary data.</text>
</comment>
<dbReference type="PROSITE" id="PS50191">
    <property type="entry name" value="CRAL_TRIO"/>
    <property type="match status" value="1"/>
</dbReference>
<protein>
    <recommendedName>
        <fullName evidence="2">CRAL-TRIO domain-containing protein</fullName>
    </recommendedName>
</protein>
<dbReference type="InterPro" id="IPR051064">
    <property type="entry name" value="SEC14/CRAL-TRIO_domain"/>
</dbReference>
<sequence length="227" mass="25984">MAFNLVLSIQIVMFIIFSSTNGQIPSEEIPPEIKFVLDPELGEWKSPEELEKICPYYLSGFDEENRPIWVIEMGVWPTRDILAKGPEWESIYGKYADQFLKRVFDSVMLRSTPANPVREFNVIIDVDNYNIKYLGSAKAVSHTTEKFKLLTIASKFSHASFIVNMNYFGEVVLNLMRPILGKALEKVEIYGTNSNAWIPKMLKILPQNQLSAKYGGNKDFKPIKMYG</sequence>
<dbReference type="InterPro" id="IPR001251">
    <property type="entry name" value="CRAL-TRIO_dom"/>
</dbReference>
<organism evidence="3 4">
    <name type="scientific">Allacma fusca</name>
    <dbReference type="NCBI Taxonomy" id="39272"/>
    <lineage>
        <taxon>Eukaryota</taxon>
        <taxon>Metazoa</taxon>
        <taxon>Ecdysozoa</taxon>
        <taxon>Arthropoda</taxon>
        <taxon>Hexapoda</taxon>
        <taxon>Collembola</taxon>
        <taxon>Symphypleona</taxon>
        <taxon>Sminthuridae</taxon>
        <taxon>Allacma</taxon>
    </lineage>
</organism>
<dbReference type="AlphaFoldDB" id="A0A8J2P6P3"/>
<evidence type="ECO:0000313" key="4">
    <source>
        <dbReference type="Proteomes" id="UP000708208"/>
    </source>
</evidence>